<sequence length="317" mass="36194">MESLSPQVISAAKLPILNPNEFDLCKMRIEQYFLMTNYSLWEVILNGDSPIPTRVIDGVVQPVAPTTAEQRLARKNELKAHLEDQSLDDLFNSLKIYKAEVKSSSTTSTTTQNIAFVSSQSTDSTNELLDNDDLKQIDADDLEELDLKWQMTMLTMRARRFLQRTRRNLRAIGTTSIGFDIVMVLEAIIGAFRQKKNQPTMPSWHSLPQVLLVLIIRDNALVELRKKFKKAEQERDELKLKLDKFQTSFKNVTQLIASQTNDKTGLGYDNQVFNSFMFDCDEMFSSKSDVSMPASLVYDRYKSGERYHAVPPPYTGT</sequence>
<accession>A0A699IU06</accession>
<keyword evidence="1" id="KW-0175">Coiled coil</keyword>
<protein>
    <submittedName>
        <fullName evidence="2">Uncharacterized protein</fullName>
    </submittedName>
</protein>
<evidence type="ECO:0000256" key="1">
    <source>
        <dbReference type="SAM" id="Coils"/>
    </source>
</evidence>
<feature type="coiled-coil region" evidence="1">
    <location>
        <begin position="221"/>
        <end position="248"/>
    </location>
</feature>
<comment type="caution">
    <text evidence="2">The sequence shown here is derived from an EMBL/GenBank/DDBJ whole genome shotgun (WGS) entry which is preliminary data.</text>
</comment>
<name>A0A699IU06_TANCI</name>
<reference evidence="2" key="1">
    <citation type="journal article" date="2019" name="Sci. Rep.">
        <title>Draft genome of Tanacetum cinerariifolium, the natural source of mosquito coil.</title>
        <authorList>
            <person name="Yamashiro T."/>
            <person name="Shiraishi A."/>
            <person name="Satake H."/>
            <person name="Nakayama K."/>
        </authorList>
    </citation>
    <scope>NUCLEOTIDE SEQUENCE</scope>
</reference>
<dbReference type="AlphaFoldDB" id="A0A699IU06"/>
<gene>
    <name evidence="2" type="ORF">Tci_557708</name>
</gene>
<feature type="non-terminal residue" evidence="2">
    <location>
        <position position="317"/>
    </location>
</feature>
<proteinExistence type="predicted"/>
<evidence type="ECO:0000313" key="2">
    <source>
        <dbReference type="EMBL" id="GEZ85735.1"/>
    </source>
</evidence>
<dbReference type="EMBL" id="BKCJ010333151">
    <property type="protein sequence ID" value="GEZ85735.1"/>
    <property type="molecule type" value="Genomic_DNA"/>
</dbReference>
<organism evidence="2">
    <name type="scientific">Tanacetum cinerariifolium</name>
    <name type="common">Dalmatian daisy</name>
    <name type="synonym">Chrysanthemum cinerariifolium</name>
    <dbReference type="NCBI Taxonomy" id="118510"/>
    <lineage>
        <taxon>Eukaryota</taxon>
        <taxon>Viridiplantae</taxon>
        <taxon>Streptophyta</taxon>
        <taxon>Embryophyta</taxon>
        <taxon>Tracheophyta</taxon>
        <taxon>Spermatophyta</taxon>
        <taxon>Magnoliopsida</taxon>
        <taxon>eudicotyledons</taxon>
        <taxon>Gunneridae</taxon>
        <taxon>Pentapetalae</taxon>
        <taxon>asterids</taxon>
        <taxon>campanulids</taxon>
        <taxon>Asterales</taxon>
        <taxon>Asteraceae</taxon>
        <taxon>Asteroideae</taxon>
        <taxon>Anthemideae</taxon>
        <taxon>Anthemidinae</taxon>
        <taxon>Tanacetum</taxon>
    </lineage>
</organism>